<reference evidence="2 3" key="1">
    <citation type="submission" date="2017-10" db="EMBL/GenBank/DDBJ databases">
        <title>Massilia psychrophilum sp. nov., a novel purple-pigmented bacterium isolated from Tianshan glacier, Xinjiang Municipality, China.</title>
        <authorList>
            <person name="Wang H."/>
        </authorList>
    </citation>
    <scope>NUCLEOTIDE SEQUENCE [LARGE SCALE GENOMIC DNA]</scope>
    <source>
        <strain evidence="2 3">JCM 30074</strain>
    </source>
</reference>
<comment type="caution">
    <text evidence="2">The sequence shown here is derived from an EMBL/GenBank/DDBJ whole genome shotgun (WGS) entry which is preliminary data.</text>
</comment>
<protein>
    <submittedName>
        <fullName evidence="2">Uncharacterized protein</fullName>
    </submittedName>
</protein>
<evidence type="ECO:0000313" key="3">
    <source>
        <dbReference type="Proteomes" id="UP000230390"/>
    </source>
</evidence>
<sequence length="573" mass="63753">MHSAITPLIQFIFRTLLSLLLIALILAGGQFLLQQGRMLISSQGELDALTSVSANISAYKRQLISQLQASALQAENDSLHAIDDRIIVVRLTLQENTTEGRTSLVPFPLASPKEYVGHLVDNYKRKLATELGRQELTYLQKLRAYLIAAAGRAAADRELARLAIASNLARTTLLQLRAARDKLNTVDAFRMEHSLILDKKLRLLQKQLRDADSTYTTARTAYDGQAKAVAQFGAIDQRPRISLDQAAIERVTQDMVERLDQNRAAVTGNLVARFAGPVVAVMPMAFMVLLLSFAGHFMVKAFFYYFLAPLAARCRPIQLEAPPHPHRTTRQGVIGDSARPGVSSVSLDVRLGPDEELLILPEFLQSSPTSSVKDTKFLLDRSCIWTSLVSGMYMLTRVRAKSGDDRIVISSDADPMSEIALVTIPSGSSMVFQPRGMVGVIYQSSEPLKIARRWRIFSAHAWLTLQLRYLIFRGPVTLIVRGSRGVRVEPAGQARTISQYATLGFSSHLEYATVRSETFWPYFQNRAALLQDKFDGENGYYVYDETPRFGKSGGFFTRCLEGITDTVLRVFGI</sequence>
<evidence type="ECO:0000256" key="1">
    <source>
        <dbReference type="SAM" id="Phobius"/>
    </source>
</evidence>
<keyword evidence="1" id="KW-0812">Transmembrane</keyword>
<name>A0A2G8TLX5_9BURK</name>
<organism evidence="2 3">
    <name type="scientific">Massilia eurypsychrophila</name>
    <dbReference type="NCBI Taxonomy" id="1485217"/>
    <lineage>
        <taxon>Bacteria</taxon>
        <taxon>Pseudomonadati</taxon>
        <taxon>Pseudomonadota</taxon>
        <taxon>Betaproteobacteria</taxon>
        <taxon>Burkholderiales</taxon>
        <taxon>Oxalobacteraceae</taxon>
        <taxon>Telluria group</taxon>
        <taxon>Massilia</taxon>
    </lineage>
</organism>
<feature type="transmembrane region" description="Helical" evidence="1">
    <location>
        <begin position="12"/>
        <end position="33"/>
    </location>
</feature>
<feature type="transmembrane region" description="Helical" evidence="1">
    <location>
        <begin position="284"/>
        <end position="307"/>
    </location>
</feature>
<keyword evidence="1" id="KW-1133">Transmembrane helix</keyword>
<keyword evidence="3" id="KW-1185">Reference proteome</keyword>
<accession>A0A2G8TLX5</accession>
<dbReference type="EMBL" id="PDOC01000001">
    <property type="protein sequence ID" value="PIL46608.1"/>
    <property type="molecule type" value="Genomic_DNA"/>
</dbReference>
<proteinExistence type="predicted"/>
<keyword evidence="1" id="KW-0472">Membrane</keyword>
<dbReference type="Proteomes" id="UP000230390">
    <property type="component" value="Unassembled WGS sequence"/>
</dbReference>
<dbReference type="AlphaFoldDB" id="A0A2G8TLX5"/>
<gene>
    <name evidence="2" type="ORF">CR105_00130</name>
</gene>
<evidence type="ECO:0000313" key="2">
    <source>
        <dbReference type="EMBL" id="PIL46608.1"/>
    </source>
</evidence>